<dbReference type="EMBL" id="UYRR01036008">
    <property type="protein sequence ID" value="VDK66022.1"/>
    <property type="molecule type" value="Genomic_DNA"/>
</dbReference>
<reference evidence="3" key="1">
    <citation type="submission" date="2017-02" db="UniProtKB">
        <authorList>
            <consortium name="WormBaseParasite"/>
        </authorList>
    </citation>
    <scope>IDENTIFICATION</scope>
</reference>
<dbReference type="PANTHER" id="PTHR14907:SF2">
    <property type="entry name" value="SUPPRESSOR APC DOMAIN-CONTAINING PROTEIN 2"/>
    <property type="match status" value="1"/>
</dbReference>
<name>A0A0M3KED7_ANISI</name>
<dbReference type="Proteomes" id="UP000267096">
    <property type="component" value="Unassembled WGS sequence"/>
</dbReference>
<keyword evidence="2" id="KW-1185">Reference proteome</keyword>
<dbReference type="WBParaSite" id="ASIM_0001934301-mRNA-1">
    <property type="protein sequence ID" value="ASIM_0001934301-mRNA-1"/>
    <property type="gene ID" value="ASIM_0001934301"/>
</dbReference>
<dbReference type="AlphaFoldDB" id="A0A0M3KED7"/>
<proteinExistence type="predicted"/>
<dbReference type="OrthoDB" id="10035013at2759"/>
<protein>
    <submittedName>
        <fullName evidence="1 3">Uncharacterized protein</fullName>
    </submittedName>
</protein>
<reference evidence="1 2" key="2">
    <citation type="submission" date="2018-11" db="EMBL/GenBank/DDBJ databases">
        <authorList>
            <consortium name="Pathogen Informatics"/>
        </authorList>
    </citation>
    <scope>NUCLEOTIDE SEQUENCE [LARGE SCALE GENOMIC DNA]</scope>
</reference>
<dbReference type="PANTHER" id="PTHR14907">
    <property type="entry name" value="FI14130P"/>
    <property type="match status" value="1"/>
</dbReference>
<evidence type="ECO:0000313" key="2">
    <source>
        <dbReference type="Proteomes" id="UP000267096"/>
    </source>
</evidence>
<sequence length="165" mass="19161">MILKEEEDIVNRGIDNATKLLAWYNERLCSVQKRSRLVNKGMVSLVGFHLIASFGVFLSNDTSVHEQKLNYLRAHISELNRRMTSLMESSEHGFPTHSNLQVIVFASRSIIRFEINILKPVKTQMPQPSDDRAHYLQRQNRMLCQVCLTVDSLYPSTFCYLMIKR</sequence>
<dbReference type="InterPro" id="IPR026828">
    <property type="entry name" value="SAPC2_1/2"/>
</dbReference>
<evidence type="ECO:0000313" key="1">
    <source>
        <dbReference type="EMBL" id="VDK66022.1"/>
    </source>
</evidence>
<organism evidence="3">
    <name type="scientific">Anisakis simplex</name>
    <name type="common">Herring worm</name>
    <dbReference type="NCBI Taxonomy" id="6269"/>
    <lineage>
        <taxon>Eukaryota</taxon>
        <taxon>Metazoa</taxon>
        <taxon>Ecdysozoa</taxon>
        <taxon>Nematoda</taxon>
        <taxon>Chromadorea</taxon>
        <taxon>Rhabditida</taxon>
        <taxon>Spirurina</taxon>
        <taxon>Ascaridomorpha</taxon>
        <taxon>Ascaridoidea</taxon>
        <taxon>Anisakidae</taxon>
        <taxon>Anisakis</taxon>
        <taxon>Anisakis simplex complex</taxon>
    </lineage>
</organism>
<gene>
    <name evidence="1" type="ORF">ASIM_LOCUS18735</name>
</gene>
<accession>A0A0M3KED7</accession>
<evidence type="ECO:0000313" key="3">
    <source>
        <dbReference type="WBParaSite" id="ASIM_0001934301-mRNA-1"/>
    </source>
</evidence>